<dbReference type="GO" id="GO:0004222">
    <property type="term" value="F:metalloendopeptidase activity"/>
    <property type="evidence" value="ECO:0007669"/>
    <property type="project" value="InterPro"/>
</dbReference>
<dbReference type="PRINTS" id="PR00786">
    <property type="entry name" value="NEPRILYSIN"/>
</dbReference>
<feature type="non-terminal residue" evidence="10">
    <location>
        <position position="411"/>
    </location>
</feature>
<dbReference type="InterPro" id="IPR024079">
    <property type="entry name" value="MetalloPept_cat_dom_sf"/>
</dbReference>
<dbReference type="AlphaFoldDB" id="X0S6V8"/>
<dbReference type="InterPro" id="IPR008753">
    <property type="entry name" value="Peptidase_M13_N"/>
</dbReference>
<keyword evidence="6" id="KW-0862">Zinc</keyword>
<dbReference type="GO" id="GO:0016485">
    <property type="term" value="P:protein processing"/>
    <property type="evidence" value="ECO:0007669"/>
    <property type="project" value="TreeGrafter"/>
</dbReference>
<feature type="domain" description="Peptidase M13 N-terminal" evidence="9">
    <location>
        <begin position="2"/>
        <end position="163"/>
    </location>
</feature>
<evidence type="ECO:0000313" key="10">
    <source>
        <dbReference type="EMBL" id="GAF71667.1"/>
    </source>
</evidence>
<evidence type="ECO:0000256" key="2">
    <source>
        <dbReference type="ARBA" id="ARBA00007357"/>
    </source>
</evidence>
<comment type="caution">
    <text evidence="10">The sequence shown here is derived from an EMBL/GenBank/DDBJ whole genome shotgun (WGS) entry which is preliminary data.</text>
</comment>
<dbReference type="Gene3D" id="3.40.390.10">
    <property type="entry name" value="Collagenase (Catalytic Domain)"/>
    <property type="match status" value="1"/>
</dbReference>
<dbReference type="GO" id="GO:0005886">
    <property type="term" value="C:plasma membrane"/>
    <property type="evidence" value="ECO:0007669"/>
    <property type="project" value="TreeGrafter"/>
</dbReference>
<dbReference type="PANTHER" id="PTHR11733:SF167">
    <property type="entry name" value="FI17812P1-RELATED"/>
    <property type="match status" value="1"/>
</dbReference>
<evidence type="ECO:0000259" key="8">
    <source>
        <dbReference type="Pfam" id="PF01431"/>
    </source>
</evidence>
<evidence type="ECO:0000256" key="6">
    <source>
        <dbReference type="ARBA" id="ARBA00022833"/>
    </source>
</evidence>
<name>X0S6V8_9ZZZZ</name>
<organism evidence="10">
    <name type="scientific">marine sediment metagenome</name>
    <dbReference type="NCBI Taxonomy" id="412755"/>
    <lineage>
        <taxon>unclassified sequences</taxon>
        <taxon>metagenomes</taxon>
        <taxon>ecological metagenomes</taxon>
    </lineage>
</organism>
<dbReference type="PANTHER" id="PTHR11733">
    <property type="entry name" value="ZINC METALLOPROTEASE FAMILY M13 NEPRILYSIN-RELATED"/>
    <property type="match status" value="1"/>
</dbReference>
<evidence type="ECO:0000256" key="4">
    <source>
        <dbReference type="ARBA" id="ARBA00022723"/>
    </source>
</evidence>
<gene>
    <name evidence="10" type="ORF">S01H1_12923</name>
</gene>
<protein>
    <recommendedName>
        <fullName evidence="11">Peptidase M13 C-terminal domain-containing protein</fullName>
    </recommendedName>
</protein>
<keyword evidence="3" id="KW-0645">Protease</keyword>
<feature type="non-terminal residue" evidence="10">
    <location>
        <position position="1"/>
    </location>
</feature>
<evidence type="ECO:0000256" key="1">
    <source>
        <dbReference type="ARBA" id="ARBA00001947"/>
    </source>
</evidence>
<dbReference type="Pfam" id="PF01431">
    <property type="entry name" value="Peptidase_M13"/>
    <property type="match status" value="1"/>
</dbReference>
<reference evidence="10" key="1">
    <citation type="journal article" date="2014" name="Front. Microbiol.">
        <title>High frequency of phylogenetically diverse reductive dehalogenase-homologous genes in deep subseafloor sedimentary metagenomes.</title>
        <authorList>
            <person name="Kawai M."/>
            <person name="Futagami T."/>
            <person name="Toyoda A."/>
            <person name="Takaki Y."/>
            <person name="Nishi S."/>
            <person name="Hori S."/>
            <person name="Arai W."/>
            <person name="Tsubouchi T."/>
            <person name="Morono Y."/>
            <person name="Uchiyama I."/>
            <person name="Ito T."/>
            <person name="Fujiyama A."/>
            <person name="Inagaki F."/>
            <person name="Takami H."/>
        </authorList>
    </citation>
    <scope>NUCLEOTIDE SEQUENCE</scope>
    <source>
        <strain evidence="10">Expedition CK06-06</strain>
    </source>
</reference>
<keyword evidence="5" id="KW-0378">Hydrolase</keyword>
<dbReference type="EMBL" id="BARS01006645">
    <property type="protein sequence ID" value="GAF71667.1"/>
    <property type="molecule type" value="Genomic_DNA"/>
</dbReference>
<dbReference type="CDD" id="cd08662">
    <property type="entry name" value="M13"/>
    <property type="match status" value="1"/>
</dbReference>
<evidence type="ECO:0000256" key="5">
    <source>
        <dbReference type="ARBA" id="ARBA00022801"/>
    </source>
</evidence>
<dbReference type="Pfam" id="PF05649">
    <property type="entry name" value="Peptidase_M13_N"/>
    <property type="match status" value="1"/>
</dbReference>
<comment type="similarity">
    <text evidence="2">Belongs to the peptidase M13 family.</text>
</comment>
<evidence type="ECO:0000256" key="3">
    <source>
        <dbReference type="ARBA" id="ARBA00022670"/>
    </source>
</evidence>
<comment type="cofactor">
    <cofactor evidence="1">
        <name>Zn(2+)</name>
        <dbReference type="ChEBI" id="CHEBI:29105"/>
    </cofactor>
</comment>
<dbReference type="PROSITE" id="PS51885">
    <property type="entry name" value="NEPRILYSIN"/>
    <property type="match status" value="1"/>
</dbReference>
<keyword evidence="7" id="KW-0482">Metalloprotease</keyword>
<keyword evidence="4" id="KW-0479">Metal-binding</keyword>
<evidence type="ECO:0000256" key="7">
    <source>
        <dbReference type="ARBA" id="ARBA00023049"/>
    </source>
</evidence>
<dbReference type="GO" id="GO:0046872">
    <property type="term" value="F:metal ion binding"/>
    <property type="evidence" value="ECO:0007669"/>
    <property type="project" value="UniProtKB-KW"/>
</dbReference>
<sequence>ELAANIDWQDFQTTLGIHDVDKLIIYQPSFFEGLDKMLGETPLKDWKNYMTYRVMDSRGSHLDAKTDEIRFDFRSRTLSGTQEQQPRWKRGISLINGVVGEAVGKLYVAEYFPPAAKEKMLELVANVIATLDSDLDDLEWMSPETRAKAKVKLSKFTPKIAYPDEWKDYSALKIFDGDHVGNLRRASIWNHEEDMAKLGGPIDLTEWGMNPQTVNAYYSPTKNEIVFPAARLQPPFFQLSSDDAINYGAIGGVIGHEISHGFDDKGSQFDGDGNLSDWWTEEDREKFTARASTIVEQYNQYSPVEGMFINGELTLGENIGDLSGVSMAYRAYIASLNGAEAPVIDGFTGPQRFFIGYAMSRKGKYREETTVARLASDTHSPLKYRVNGVYPNIDAFHEAFDTREGDGMWLA</sequence>
<evidence type="ECO:0008006" key="11">
    <source>
        <dbReference type="Google" id="ProtNLM"/>
    </source>
</evidence>
<evidence type="ECO:0000259" key="9">
    <source>
        <dbReference type="Pfam" id="PF05649"/>
    </source>
</evidence>
<feature type="domain" description="Peptidase M13 C-terminal" evidence="8">
    <location>
        <begin position="215"/>
        <end position="409"/>
    </location>
</feature>
<dbReference type="InterPro" id="IPR000718">
    <property type="entry name" value="Peptidase_M13"/>
</dbReference>
<dbReference type="InterPro" id="IPR018497">
    <property type="entry name" value="Peptidase_M13_C"/>
</dbReference>
<accession>X0S6V8</accession>
<dbReference type="SUPFAM" id="SSF55486">
    <property type="entry name" value="Metalloproteases ('zincins'), catalytic domain"/>
    <property type="match status" value="1"/>
</dbReference>
<proteinExistence type="inferred from homology"/>